<reference evidence="1" key="1">
    <citation type="submission" date="2014-09" db="EMBL/GenBank/DDBJ databases">
        <authorList>
            <person name="Magalhaes I.L.F."/>
            <person name="Oliveira U."/>
            <person name="Santos F.R."/>
            <person name="Vidigal T.H.D.A."/>
            <person name="Brescovit A.D."/>
            <person name="Santos A.J."/>
        </authorList>
    </citation>
    <scope>NUCLEOTIDE SEQUENCE</scope>
    <source>
        <tissue evidence="1">Shoot tissue taken approximately 20 cm above the soil surface</tissue>
    </source>
</reference>
<sequence length="31" mass="3693">MKVASVYIELHHVEVIMTLLKKAIRKCFFLM</sequence>
<accession>A0A0A9FLE2</accession>
<proteinExistence type="predicted"/>
<dbReference type="AlphaFoldDB" id="A0A0A9FLE2"/>
<dbReference type="EMBL" id="GBRH01184774">
    <property type="protein sequence ID" value="JAE13122.1"/>
    <property type="molecule type" value="Transcribed_RNA"/>
</dbReference>
<reference evidence="1" key="2">
    <citation type="journal article" date="2015" name="Data Brief">
        <title>Shoot transcriptome of the giant reed, Arundo donax.</title>
        <authorList>
            <person name="Barrero R.A."/>
            <person name="Guerrero F.D."/>
            <person name="Moolhuijzen P."/>
            <person name="Goolsby J.A."/>
            <person name="Tidwell J."/>
            <person name="Bellgard S.E."/>
            <person name="Bellgard M.I."/>
        </authorList>
    </citation>
    <scope>NUCLEOTIDE SEQUENCE</scope>
    <source>
        <tissue evidence="1">Shoot tissue taken approximately 20 cm above the soil surface</tissue>
    </source>
</reference>
<name>A0A0A9FLE2_ARUDO</name>
<organism evidence="1">
    <name type="scientific">Arundo donax</name>
    <name type="common">Giant reed</name>
    <name type="synonym">Donax arundinaceus</name>
    <dbReference type="NCBI Taxonomy" id="35708"/>
    <lineage>
        <taxon>Eukaryota</taxon>
        <taxon>Viridiplantae</taxon>
        <taxon>Streptophyta</taxon>
        <taxon>Embryophyta</taxon>
        <taxon>Tracheophyta</taxon>
        <taxon>Spermatophyta</taxon>
        <taxon>Magnoliopsida</taxon>
        <taxon>Liliopsida</taxon>
        <taxon>Poales</taxon>
        <taxon>Poaceae</taxon>
        <taxon>PACMAD clade</taxon>
        <taxon>Arundinoideae</taxon>
        <taxon>Arundineae</taxon>
        <taxon>Arundo</taxon>
    </lineage>
</organism>
<protein>
    <submittedName>
        <fullName evidence="1">Uncharacterized protein</fullName>
    </submittedName>
</protein>
<evidence type="ECO:0000313" key="1">
    <source>
        <dbReference type="EMBL" id="JAE13122.1"/>
    </source>
</evidence>